<keyword evidence="1" id="KW-0560">Oxidoreductase</keyword>
<dbReference type="Pfam" id="PF07992">
    <property type="entry name" value="Pyr_redox_2"/>
    <property type="match status" value="1"/>
</dbReference>
<dbReference type="InterPro" id="IPR041854">
    <property type="entry name" value="BFD-like_2Fe2S-bd_dom_sf"/>
</dbReference>
<dbReference type="Gene3D" id="1.10.10.1100">
    <property type="entry name" value="BFD-like [2Fe-2S]-binding domain"/>
    <property type="match status" value="1"/>
</dbReference>
<feature type="domain" description="FAD/NAD(P)-binding" evidence="3">
    <location>
        <begin position="13"/>
        <end position="344"/>
    </location>
</feature>
<dbReference type="RefSeq" id="WP_344068568.1">
    <property type="nucleotide sequence ID" value="NZ_BAAACA010000001.1"/>
</dbReference>
<dbReference type="PANTHER" id="PTHR42949:SF3">
    <property type="entry name" value="ANAEROBIC GLYCEROL-3-PHOSPHATE DEHYDROGENASE SUBUNIT B"/>
    <property type="match status" value="1"/>
</dbReference>
<evidence type="ECO:0000313" key="5">
    <source>
        <dbReference type="Proteomes" id="UP001500668"/>
    </source>
</evidence>
<sequence>MPTSPPDSSGPRDLAVVGAGPAGLAAAVAAADLGLGVTVLDAGERPGGQFYRHPAPGLRAARPEALHHDWEAFATRASRLATHRRAGRVTYLAAHHVWTVVRDPATGEWLLHAVAGDPGGEEAPAVVRARAVLLATGAYERQLPFPGWTLPGVVGAGGAQAMLKSGLVLPGRRVVVAGSGPLLLAVAGSLAAAGATVPAVVEASTYTSYAHELPALVRNPGKLAEGARYGGGLLRHRVPLLTRHAVTAAHGAGRVEAVTVSRLDRDWRPVPGGDRRIPCDALAVGHGLIPQLELATGLGCATRRTADGTLALDLDPAQRTSVPGVWAAGETGGIGGAQLALAEGELAAAAIAYELKGIPRPRGSAALVRRRARLRRFAEAMAAAHRPGDGWTGWLDDATLVCRCEEVPVRRVKEAVAELGARDARTVKLLTRAGMGWCQGRMCGQAVACLAGGGADEDRRPLSCPVQLGHLAQLPPSEG</sequence>
<dbReference type="Gene3D" id="3.50.50.60">
    <property type="entry name" value="FAD/NAD(P)-binding domain"/>
    <property type="match status" value="2"/>
</dbReference>
<dbReference type="PIRSF" id="PIRSF037495">
    <property type="entry name" value="Opine_OX_OoxA/HcnB"/>
    <property type="match status" value="1"/>
</dbReference>
<dbReference type="PRINTS" id="PR00368">
    <property type="entry name" value="FADPNR"/>
</dbReference>
<dbReference type="SUPFAM" id="SSF51905">
    <property type="entry name" value="FAD/NAD(P)-binding domain"/>
    <property type="match status" value="1"/>
</dbReference>
<evidence type="ECO:0000313" key="4">
    <source>
        <dbReference type="EMBL" id="GAA0577068.1"/>
    </source>
</evidence>
<dbReference type="CDD" id="cd19946">
    <property type="entry name" value="GlpA-like_Fer2_BFD-like"/>
    <property type="match status" value="1"/>
</dbReference>
<dbReference type="EMBL" id="BAAACA010000001">
    <property type="protein sequence ID" value="GAA0577068.1"/>
    <property type="molecule type" value="Genomic_DNA"/>
</dbReference>
<comment type="caution">
    <text evidence="4">The sequence shown here is derived from an EMBL/GenBank/DDBJ whole genome shotgun (WGS) entry which is preliminary data.</text>
</comment>
<dbReference type="Pfam" id="PF04324">
    <property type="entry name" value="Fer2_BFD"/>
    <property type="match status" value="1"/>
</dbReference>
<name>A0ABN1EYK5_9ACTN</name>
<evidence type="ECO:0000256" key="1">
    <source>
        <dbReference type="ARBA" id="ARBA00023002"/>
    </source>
</evidence>
<evidence type="ECO:0000259" key="3">
    <source>
        <dbReference type="Pfam" id="PF07992"/>
    </source>
</evidence>
<evidence type="ECO:0000259" key="2">
    <source>
        <dbReference type="Pfam" id="PF04324"/>
    </source>
</evidence>
<organism evidence="4 5">
    <name type="scientific">Streptomyces crystallinus</name>
    <dbReference type="NCBI Taxonomy" id="68191"/>
    <lineage>
        <taxon>Bacteria</taxon>
        <taxon>Bacillati</taxon>
        <taxon>Actinomycetota</taxon>
        <taxon>Actinomycetes</taxon>
        <taxon>Kitasatosporales</taxon>
        <taxon>Streptomycetaceae</taxon>
        <taxon>Streptomyces</taxon>
    </lineage>
</organism>
<dbReference type="InterPro" id="IPR023753">
    <property type="entry name" value="FAD/NAD-binding_dom"/>
</dbReference>
<proteinExistence type="predicted"/>
<dbReference type="InterPro" id="IPR017224">
    <property type="entry name" value="Opine_Oxase_asu/HCN_bsu"/>
</dbReference>
<protein>
    <submittedName>
        <fullName evidence="4">NAD(P)/FAD-dependent oxidoreductase</fullName>
    </submittedName>
</protein>
<dbReference type="InterPro" id="IPR036188">
    <property type="entry name" value="FAD/NAD-bd_sf"/>
</dbReference>
<dbReference type="InterPro" id="IPR051691">
    <property type="entry name" value="Metab_Enz_Cyan_OpOx_G3PDH"/>
</dbReference>
<feature type="domain" description="BFD-like [2Fe-2S]-binding" evidence="2">
    <location>
        <begin position="400"/>
        <end position="448"/>
    </location>
</feature>
<accession>A0ABN1EYK5</accession>
<gene>
    <name evidence="4" type="ORF">GCM10010394_02000</name>
</gene>
<dbReference type="PANTHER" id="PTHR42949">
    <property type="entry name" value="ANAEROBIC GLYCEROL-3-PHOSPHATE DEHYDROGENASE SUBUNIT B"/>
    <property type="match status" value="1"/>
</dbReference>
<dbReference type="InterPro" id="IPR007419">
    <property type="entry name" value="BFD-like_2Fe2S-bd_dom"/>
</dbReference>
<keyword evidence="5" id="KW-1185">Reference proteome</keyword>
<reference evidence="4 5" key="1">
    <citation type="journal article" date="2019" name="Int. J. Syst. Evol. Microbiol.">
        <title>The Global Catalogue of Microorganisms (GCM) 10K type strain sequencing project: providing services to taxonomists for standard genome sequencing and annotation.</title>
        <authorList>
            <consortium name="The Broad Institute Genomics Platform"/>
            <consortium name="The Broad Institute Genome Sequencing Center for Infectious Disease"/>
            <person name="Wu L."/>
            <person name="Ma J."/>
        </authorList>
    </citation>
    <scope>NUCLEOTIDE SEQUENCE [LARGE SCALE GENOMIC DNA]</scope>
    <source>
        <strain evidence="4 5">JCM 5067</strain>
    </source>
</reference>
<dbReference type="Proteomes" id="UP001500668">
    <property type="component" value="Unassembled WGS sequence"/>
</dbReference>
<dbReference type="PRINTS" id="PR00411">
    <property type="entry name" value="PNDRDTASEI"/>
</dbReference>